<dbReference type="PROSITE" id="PS51273">
    <property type="entry name" value="GATASE_TYPE_1"/>
    <property type="match status" value="1"/>
</dbReference>
<dbReference type="CDD" id="cd01741">
    <property type="entry name" value="GATase1_1"/>
    <property type="match status" value="1"/>
</dbReference>
<dbReference type="PANTHER" id="PTHR42695">
    <property type="entry name" value="GLUTAMINE AMIDOTRANSFERASE YLR126C-RELATED"/>
    <property type="match status" value="1"/>
</dbReference>
<dbReference type="SUPFAM" id="SSF52317">
    <property type="entry name" value="Class I glutamine amidotransferase-like"/>
    <property type="match status" value="1"/>
</dbReference>
<keyword evidence="3" id="KW-1185">Reference proteome</keyword>
<dbReference type="InterPro" id="IPR029062">
    <property type="entry name" value="Class_I_gatase-like"/>
</dbReference>
<dbReference type="InterPro" id="IPR017926">
    <property type="entry name" value="GATASE"/>
</dbReference>
<feature type="domain" description="Glutamine amidotransferase" evidence="1">
    <location>
        <begin position="22"/>
        <end position="182"/>
    </location>
</feature>
<evidence type="ECO:0000259" key="1">
    <source>
        <dbReference type="Pfam" id="PF00117"/>
    </source>
</evidence>
<dbReference type="Proteomes" id="UP000076848">
    <property type="component" value="Unassembled WGS sequence"/>
</dbReference>
<dbReference type="InterPro" id="IPR044992">
    <property type="entry name" value="ChyE-like"/>
</dbReference>
<dbReference type="RefSeq" id="WP_066128076.1">
    <property type="nucleotide sequence ID" value="NZ_FKIF01000006.1"/>
</dbReference>
<dbReference type="STRING" id="288768.SAMEA3906486_02885"/>
<organism evidence="2 3">
    <name type="scientific">Bordetella ansorpii</name>
    <dbReference type="NCBI Taxonomy" id="288768"/>
    <lineage>
        <taxon>Bacteria</taxon>
        <taxon>Pseudomonadati</taxon>
        <taxon>Pseudomonadota</taxon>
        <taxon>Betaproteobacteria</taxon>
        <taxon>Burkholderiales</taxon>
        <taxon>Alcaligenaceae</taxon>
        <taxon>Bordetella</taxon>
    </lineage>
</organism>
<evidence type="ECO:0000313" key="2">
    <source>
        <dbReference type="EMBL" id="SAI70083.1"/>
    </source>
</evidence>
<name>A0A157SIR1_9BORD</name>
<dbReference type="Gene3D" id="3.40.50.880">
    <property type="match status" value="1"/>
</dbReference>
<proteinExistence type="predicted"/>
<accession>A0A157SIR1</accession>
<sequence length="238" mass="25545">MKTALALRHIHFEDLGTLEPLLRERGFDVRYLDPATDDLAREEAVASDLLIALGGPIGAFDEQAYPFLADELRLLERRLASGRPLLGICLGAQLIARLLGAAVAPMGFKEIGFGALTLTDAGRHSVLAPLAGVPVLHWHGDRFGLPEGSEPLASTESCAQQAYAVGNAVLGLQFHLEADASRIERWLIGHCCELAQAGVDPRTLRADAERHGATLAAAARRAIGAWLDRQHDTGARPE</sequence>
<dbReference type="GO" id="GO:0005829">
    <property type="term" value="C:cytosol"/>
    <property type="evidence" value="ECO:0007669"/>
    <property type="project" value="TreeGrafter"/>
</dbReference>
<gene>
    <name evidence="2" type="ORF">SAMEA3906486_02885</name>
</gene>
<dbReference type="EMBL" id="FKIF01000006">
    <property type="protein sequence ID" value="SAI70083.1"/>
    <property type="molecule type" value="Genomic_DNA"/>
</dbReference>
<dbReference type="OrthoDB" id="9813383at2"/>
<dbReference type="Pfam" id="PF00117">
    <property type="entry name" value="GATase"/>
    <property type="match status" value="1"/>
</dbReference>
<dbReference type="NCBIfam" id="NF005458">
    <property type="entry name" value="PRK07053.1"/>
    <property type="match status" value="1"/>
</dbReference>
<dbReference type="PANTHER" id="PTHR42695:SF5">
    <property type="entry name" value="GLUTAMINE AMIDOTRANSFERASE YLR126C-RELATED"/>
    <property type="match status" value="1"/>
</dbReference>
<keyword evidence="2" id="KW-0315">Glutamine amidotransferase</keyword>
<reference evidence="2 3" key="1">
    <citation type="submission" date="2016-04" db="EMBL/GenBank/DDBJ databases">
        <authorList>
            <consortium name="Pathogen Informatics"/>
        </authorList>
    </citation>
    <scope>NUCLEOTIDE SEQUENCE [LARGE SCALE GENOMIC DNA]</scope>
    <source>
        <strain evidence="2 3">H050680373</strain>
    </source>
</reference>
<keyword evidence="2" id="KW-0808">Transferase</keyword>
<dbReference type="GO" id="GO:0016740">
    <property type="term" value="F:transferase activity"/>
    <property type="evidence" value="ECO:0007669"/>
    <property type="project" value="UniProtKB-KW"/>
</dbReference>
<evidence type="ECO:0000313" key="3">
    <source>
        <dbReference type="Proteomes" id="UP000076848"/>
    </source>
</evidence>
<protein>
    <submittedName>
        <fullName evidence="2">Glutamine amidotransferase</fullName>
    </submittedName>
</protein>
<dbReference type="AlphaFoldDB" id="A0A157SIR1"/>